<dbReference type="EMBL" id="VDFR01000128">
    <property type="protein sequence ID" value="TNC37216.1"/>
    <property type="molecule type" value="Genomic_DNA"/>
</dbReference>
<reference evidence="3 5" key="1">
    <citation type="submission" date="2019-05" db="EMBL/GenBank/DDBJ databases">
        <title>Mumia sp. nov., isolated from the intestinal contents of plateau pika (Ochotona curzoniae) in the Qinghai-Tibet plateau of China.</title>
        <authorList>
            <person name="Tian Z."/>
        </authorList>
    </citation>
    <scope>NUCLEOTIDE SEQUENCE [LARGE SCALE GENOMIC DNA]</scope>
    <source>
        <strain evidence="5">527</strain>
        <strain evidence="3">Z527</strain>
    </source>
</reference>
<name>A0A5C4MGI4_9ACTN</name>
<dbReference type="Proteomes" id="UP000306740">
    <property type="component" value="Unassembled WGS sequence"/>
</dbReference>
<dbReference type="Gene3D" id="1.10.1780.10">
    <property type="entry name" value="Clp, N-terminal domain"/>
    <property type="match status" value="2"/>
</dbReference>
<accession>A0A5C4MGI4</accession>
<evidence type="ECO:0000259" key="2">
    <source>
        <dbReference type="PROSITE" id="PS51903"/>
    </source>
</evidence>
<feature type="domain" description="Clp R" evidence="2">
    <location>
        <begin position="2"/>
        <end position="173"/>
    </location>
</feature>
<keyword evidence="3" id="KW-0378">Hydrolase</keyword>
<proteinExistence type="predicted"/>
<protein>
    <submittedName>
        <fullName evidence="3">Clp protease</fullName>
    </submittedName>
</protein>
<keyword evidence="1" id="KW-0677">Repeat</keyword>
<dbReference type="OrthoDB" id="3628183at2"/>
<dbReference type="SUPFAM" id="SSF81923">
    <property type="entry name" value="Double Clp-N motif"/>
    <property type="match status" value="1"/>
</dbReference>
<comment type="caution">
    <text evidence="3">The sequence shown here is derived from an EMBL/GenBank/DDBJ whole genome shotgun (WGS) entry which is preliminary data.</text>
</comment>
<sequence length="174" mass="18221">MFEKFTATARSAVVDAQSEAHEVGDRRIEPVHVLGALAKQEPAGGVLARHGVTYDAVHAAIARSGDGALDGEALGALGVDLDRVREQADAVFGEGSLERAGRGRGHLRFTRQAKSVLEQALRVTVSGPGREIGGPQLLAGVLAVDDARTADVLTAVCDDPQRLRDDVARVVAGR</sequence>
<evidence type="ECO:0000313" key="3">
    <source>
        <dbReference type="EMBL" id="TNC37216.1"/>
    </source>
</evidence>
<organism evidence="3 5">
    <name type="scientific">Mumia zhuanghuii</name>
    <dbReference type="NCBI Taxonomy" id="2585211"/>
    <lineage>
        <taxon>Bacteria</taxon>
        <taxon>Bacillati</taxon>
        <taxon>Actinomycetota</taxon>
        <taxon>Actinomycetes</taxon>
        <taxon>Propionibacteriales</taxon>
        <taxon>Nocardioidaceae</taxon>
        <taxon>Mumia</taxon>
    </lineage>
</organism>
<dbReference type="PROSITE" id="PS51903">
    <property type="entry name" value="CLP_R"/>
    <property type="match status" value="1"/>
</dbReference>
<evidence type="ECO:0000256" key="1">
    <source>
        <dbReference type="PROSITE-ProRule" id="PRU01251"/>
    </source>
</evidence>
<dbReference type="EMBL" id="VDFR01000088">
    <property type="protein sequence ID" value="TNC43113.1"/>
    <property type="molecule type" value="Genomic_DNA"/>
</dbReference>
<dbReference type="GO" id="GO:0006508">
    <property type="term" value="P:proteolysis"/>
    <property type="evidence" value="ECO:0007669"/>
    <property type="project" value="UniProtKB-KW"/>
</dbReference>
<keyword evidence="3" id="KW-0645">Protease</keyword>
<dbReference type="InterPro" id="IPR036628">
    <property type="entry name" value="Clp_N_dom_sf"/>
</dbReference>
<dbReference type="GO" id="GO:0008233">
    <property type="term" value="F:peptidase activity"/>
    <property type="evidence" value="ECO:0007669"/>
    <property type="project" value="UniProtKB-KW"/>
</dbReference>
<evidence type="ECO:0000313" key="5">
    <source>
        <dbReference type="Proteomes" id="UP000306740"/>
    </source>
</evidence>
<gene>
    <name evidence="4" type="ORF">FHE65_19295</name>
    <name evidence="3" type="ORF">FHE65_25175</name>
</gene>
<dbReference type="RefSeq" id="WP_139087599.1">
    <property type="nucleotide sequence ID" value="NZ_VDFR01000088.1"/>
</dbReference>
<dbReference type="Pfam" id="PF02861">
    <property type="entry name" value="Clp_N"/>
    <property type="match status" value="2"/>
</dbReference>
<dbReference type="AlphaFoldDB" id="A0A5C4MGI4"/>
<dbReference type="InterPro" id="IPR004176">
    <property type="entry name" value="Clp_R_N"/>
</dbReference>
<evidence type="ECO:0000313" key="4">
    <source>
        <dbReference type="EMBL" id="TNC43113.1"/>
    </source>
</evidence>